<dbReference type="RefSeq" id="XP_050557515.1">
    <property type="nucleotide sequence ID" value="XM_050701558.1"/>
</dbReference>
<dbReference type="GeneID" id="118270861"/>
<keyword evidence="2" id="KW-1185">Reference proteome</keyword>
<dbReference type="Proteomes" id="UP000829999">
    <property type="component" value="Chromosome 20"/>
</dbReference>
<dbReference type="PANTHER" id="PTHR33327">
    <property type="entry name" value="ENDONUCLEASE"/>
    <property type="match status" value="1"/>
</dbReference>
<evidence type="ECO:0000259" key="1">
    <source>
        <dbReference type="Pfam" id="PF23055"/>
    </source>
</evidence>
<protein>
    <submittedName>
        <fullName evidence="3">Uncharacterized protein LOC118270861</fullName>
    </submittedName>
</protein>
<dbReference type="PANTHER" id="PTHR33327:SF3">
    <property type="entry name" value="RNA-DIRECTED DNA POLYMERASE"/>
    <property type="match status" value="1"/>
</dbReference>
<accession>A0A9R0E2I3</accession>
<dbReference type="InterPro" id="IPR055469">
    <property type="entry name" value="DUF7041"/>
</dbReference>
<evidence type="ECO:0000313" key="3">
    <source>
        <dbReference type="RefSeq" id="XP_050557515.1"/>
    </source>
</evidence>
<proteinExistence type="predicted"/>
<feature type="domain" description="DUF7041" evidence="1">
    <location>
        <begin position="26"/>
        <end position="108"/>
    </location>
</feature>
<reference evidence="3" key="1">
    <citation type="submission" date="2025-08" db="UniProtKB">
        <authorList>
            <consortium name="RefSeq"/>
        </authorList>
    </citation>
    <scope>IDENTIFICATION</scope>
    <source>
        <tissue evidence="3">Whole larval tissue</tissue>
    </source>
</reference>
<sequence>MAENKGHSTQDGGLPAAESFRVGVRVPPFNPEKPGLWFHQMEAQFVLANIKSDETKFFYVIGHLDPQYADDVEDIIAHPPATDKYTKLKSELIKRLSASREKKVMQLLRHEELGDRKPSQFYRHLLNLAGPGVPEEFLRTIWTSRLPASTQAIVASQSKRDLAELAELADRIHDVVGIQVRQQIGVQL</sequence>
<dbReference type="AlphaFoldDB" id="A0A9R0E2I3"/>
<name>A0A9R0E2I3_SPOFR</name>
<dbReference type="Pfam" id="PF23055">
    <property type="entry name" value="DUF7041"/>
    <property type="match status" value="1"/>
</dbReference>
<gene>
    <name evidence="3" type="primary">LOC118270861</name>
</gene>
<dbReference type="OrthoDB" id="6260718at2759"/>
<organism evidence="2 3">
    <name type="scientific">Spodoptera frugiperda</name>
    <name type="common">Fall armyworm</name>
    <dbReference type="NCBI Taxonomy" id="7108"/>
    <lineage>
        <taxon>Eukaryota</taxon>
        <taxon>Metazoa</taxon>
        <taxon>Ecdysozoa</taxon>
        <taxon>Arthropoda</taxon>
        <taxon>Hexapoda</taxon>
        <taxon>Insecta</taxon>
        <taxon>Pterygota</taxon>
        <taxon>Neoptera</taxon>
        <taxon>Endopterygota</taxon>
        <taxon>Lepidoptera</taxon>
        <taxon>Glossata</taxon>
        <taxon>Ditrysia</taxon>
        <taxon>Noctuoidea</taxon>
        <taxon>Noctuidae</taxon>
        <taxon>Amphipyrinae</taxon>
        <taxon>Spodoptera</taxon>
    </lineage>
</organism>
<evidence type="ECO:0000313" key="2">
    <source>
        <dbReference type="Proteomes" id="UP000829999"/>
    </source>
</evidence>